<dbReference type="Ensembl" id="ENSGWIT00000044570.1">
    <property type="protein sequence ID" value="ENSGWIP00000041041.1"/>
    <property type="gene ID" value="ENSGWIG00000020676.1"/>
</dbReference>
<keyword evidence="2" id="KW-0732">Signal</keyword>
<organism evidence="3 4">
    <name type="scientific">Gouania willdenowi</name>
    <name type="common">Blunt-snouted clingfish</name>
    <name type="synonym">Lepadogaster willdenowi</name>
    <dbReference type="NCBI Taxonomy" id="441366"/>
    <lineage>
        <taxon>Eukaryota</taxon>
        <taxon>Metazoa</taxon>
        <taxon>Chordata</taxon>
        <taxon>Craniata</taxon>
        <taxon>Vertebrata</taxon>
        <taxon>Euteleostomi</taxon>
        <taxon>Actinopterygii</taxon>
        <taxon>Neopterygii</taxon>
        <taxon>Teleostei</taxon>
        <taxon>Neoteleostei</taxon>
        <taxon>Acanthomorphata</taxon>
        <taxon>Ovalentaria</taxon>
        <taxon>Blenniimorphae</taxon>
        <taxon>Blenniiformes</taxon>
        <taxon>Gobiesocoidei</taxon>
        <taxon>Gobiesocidae</taxon>
        <taxon>Gobiesocinae</taxon>
        <taxon>Gouania</taxon>
    </lineage>
</organism>
<dbReference type="RefSeq" id="XP_028300206.1">
    <property type="nucleotide sequence ID" value="XM_028444405.1"/>
</dbReference>
<proteinExistence type="predicted"/>
<gene>
    <name evidence="3" type="primary">LOC114461911</name>
</gene>
<feature type="transmembrane region" description="Helical" evidence="1">
    <location>
        <begin position="1001"/>
        <end position="1019"/>
    </location>
</feature>
<feature type="signal peptide" evidence="2">
    <location>
        <begin position="1"/>
        <end position="15"/>
    </location>
</feature>
<accession>A0A8C5NAI7</accession>
<dbReference type="InterPro" id="IPR006597">
    <property type="entry name" value="Sel1-like"/>
</dbReference>
<keyword evidence="1" id="KW-0472">Membrane</keyword>
<dbReference type="Proteomes" id="UP000694680">
    <property type="component" value="Chromosome 4"/>
</dbReference>
<reference evidence="3" key="1">
    <citation type="submission" date="2020-06" db="EMBL/GenBank/DDBJ databases">
        <authorList>
            <consortium name="Wellcome Sanger Institute Data Sharing"/>
        </authorList>
    </citation>
    <scope>NUCLEOTIDE SEQUENCE [LARGE SCALE GENOMIC DNA]</scope>
</reference>
<reference evidence="3" key="2">
    <citation type="submission" date="2025-08" db="UniProtKB">
        <authorList>
            <consortium name="Ensembl"/>
        </authorList>
    </citation>
    <scope>IDENTIFICATION</scope>
</reference>
<dbReference type="GeneID" id="114461911"/>
<dbReference type="PANTHER" id="PTHR44444:SF1">
    <property type="entry name" value="PROTEIN SEL-1 HOMOLOG 3"/>
    <property type="match status" value="1"/>
</dbReference>
<name>A0A8C5NAI7_GOUWI</name>
<keyword evidence="1" id="KW-1133">Transmembrane helix</keyword>
<dbReference type="PANTHER" id="PTHR44444">
    <property type="entry name" value="PROTEIN SEL-1 HOMOLOG 3"/>
    <property type="match status" value="1"/>
</dbReference>
<evidence type="ECO:0000313" key="4">
    <source>
        <dbReference type="Proteomes" id="UP000694680"/>
    </source>
</evidence>
<dbReference type="Pfam" id="PF08238">
    <property type="entry name" value="Sel1"/>
    <property type="match status" value="6"/>
</dbReference>
<dbReference type="InterPro" id="IPR011990">
    <property type="entry name" value="TPR-like_helical_dom_sf"/>
</dbReference>
<keyword evidence="4" id="KW-1185">Reference proteome</keyword>
<feature type="chain" id="PRO_5034041742" evidence="2">
    <location>
        <begin position="16"/>
        <end position="1099"/>
    </location>
</feature>
<dbReference type="OrthoDB" id="272077at2759"/>
<evidence type="ECO:0000256" key="2">
    <source>
        <dbReference type="SAM" id="SignalP"/>
    </source>
</evidence>
<dbReference type="SUPFAM" id="SSF81901">
    <property type="entry name" value="HCP-like"/>
    <property type="match status" value="2"/>
</dbReference>
<reference evidence="3" key="3">
    <citation type="submission" date="2025-09" db="UniProtKB">
        <authorList>
            <consortium name="Ensembl"/>
        </authorList>
    </citation>
    <scope>IDENTIFICATION</scope>
</reference>
<protein>
    <submittedName>
        <fullName evidence="3">Protein sel-1 homolog 3-like</fullName>
    </submittedName>
</protein>
<dbReference type="SMART" id="SM00671">
    <property type="entry name" value="SEL1"/>
    <property type="match status" value="8"/>
</dbReference>
<evidence type="ECO:0000256" key="1">
    <source>
        <dbReference type="SAM" id="Phobius"/>
    </source>
</evidence>
<evidence type="ECO:0000313" key="3">
    <source>
        <dbReference type="Ensembl" id="ENSGWIP00000041041.1"/>
    </source>
</evidence>
<keyword evidence="1" id="KW-0812">Transmembrane</keyword>
<sequence length="1099" mass="124556">MFAFHFVIFGCVVTASVLKGHCMLQTTSTHSGDNFLGFDTVPDRVLDGSAVRVRYQCSRPCQLTLEVVVSVLKKTDLVVFRRKWISSVLKGHRIHQVLLRLPPSISYQLDFFNRNILDSHNMTVRACMDYFKNSSELSTFDSSRWRIFKEIQTLDLSERPSKPPPGCPSWSAQLMWRITSQHIHQCLHEPVVLDMLNFPMASSGGHFGLVHRFQPFLDRTLEKARLLAVTQPSVTLSLWIYQVESCHKQLCGIIHHVNRKNNFDSVMLQLTGTGDIVFQVRSTTGTDKAFRANTKLPLWKWIRLDCYIKGSKVMLDTVWDDETRRYVYEFQDGIYYDDTDGYFVIGGGKYLPGIHGYFGPVKYYRFGIEKIENPLDAQSTLHELDRTHCECREINKFAKSFLEEVSKDFLPSPNNKGLCTPDFIRLIHKEKKKTCTQAWSGKTQQKYVDLYQFLQRKEDEIQQGSVGIKELRAVLFEQAVAAVFSAVKAQIEIPSRSRNFLQASFCFGNHRASLFLAIVHLSGMGSQVNQQQGHVYSLIGAASNDRFALMHAGYKHINGIDGFPKDFDMAYSYYSNMGAQSVVDISKMHEETQYSLQLIYLNNEDDLKKLTPETSDAFQYLNYKAERGDAQSQKHLASLLYWGQNGLSKDIATAMKWFERSAMQMNDPTAMYDYSVLLMKGHGVKKNYTQGFWLLRKAAEMGSINALNGLGWYYEMVLKDHKSAVKYYEQAALNGSGDGIFNLGVYHLTGKIPGSPEQNESAAFQHFLNASKSGHMSASVEVARYLSTGNLEGVSQDVEKAVIILKNVCDRNGHLGFMIREALQAYLQDSRWESFVNYVLAAESGLGLAQSNTAHLCEELGLSDDCQRRYHNFSVLNHDPHPSALLKMGDYFYYSSSTQADSLSLAEQAISMYGRAALAGSPQGMYNLVVLVHEGHIFPRSINSFFNVSHRDEVHTVMEKILKRCVAIEDEELVTPCSFALLGLQMGKALRRMSQNDVQLLLAYMSLLSVIMVIIFVPLQSCLGQRNHETLRIRSARQQSGNLNQEQVSIMGTSEPVTRNQRLMQLDSQQWLPYASELVVTLSGVCLCVFWTTVLCHVL</sequence>
<dbReference type="InterPro" id="IPR042756">
    <property type="entry name" value="Sel-1L3"/>
</dbReference>
<dbReference type="AlphaFoldDB" id="A0A8C5NAI7"/>
<dbReference type="Gene3D" id="1.25.40.10">
    <property type="entry name" value="Tetratricopeptide repeat domain"/>
    <property type="match status" value="1"/>
</dbReference>
<feature type="transmembrane region" description="Helical" evidence="1">
    <location>
        <begin position="1071"/>
        <end position="1094"/>
    </location>
</feature>